<organism evidence="1">
    <name type="scientific">Siphoviridae sp. ctCeQ13</name>
    <dbReference type="NCBI Taxonomy" id="2825380"/>
    <lineage>
        <taxon>Viruses</taxon>
        <taxon>Duplodnaviria</taxon>
        <taxon>Heunggongvirae</taxon>
        <taxon>Uroviricota</taxon>
        <taxon>Caudoviricetes</taxon>
    </lineage>
</organism>
<accession>A0A8S5PAJ5</accession>
<evidence type="ECO:0000313" key="1">
    <source>
        <dbReference type="EMBL" id="DAE03994.1"/>
    </source>
</evidence>
<dbReference type="EMBL" id="BK015381">
    <property type="protein sequence ID" value="DAE03994.1"/>
    <property type="molecule type" value="Genomic_DNA"/>
</dbReference>
<proteinExistence type="predicted"/>
<name>A0A8S5PAJ5_9CAUD</name>
<reference evidence="1" key="1">
    <citation type="journal article" date="2021" name="Proc. Natl. Acad. Sci. U.S.A.">
        <title>A Catalog of Tens of Thousands of Viruses from Human Metagenomes Reveals Hidden Associations with Chronic Diseases.</title>
        <authorList>
            <person name="Tisza M.J."/>
            <person name="Buck C.B."/>
        </authorList>
    </citation>
    <scope>NUCLEOTIDE SEQUENCE</scope>
    <source>
        <strain evidence="1">CtCeQ13</strain>
    </source>
</reference>
<sequence length="62" mass="7154">MYSLDIIDDKHKHAFINIEVNEGYVLISAYEDGKIARSLFYIDKQRLESLIKALSAVKLLLK</sequence>
<protein>
    <submittedName>
        <fullName evidence="1">Uncharacterized protein</fullName>
    </submittedName>
</protein>